<gene>
    <name evidence="1" type="ORF">H9729_01655</name>
</gene>
<organism evidence="1 2">
    <name type="scientific">Candidatus Borkfalkia excrementigallinarum</name>
    <dbReference type="NCBI Taxonomy" id="2838506"/>
    <lineage>
        <taxon>Bacteria</taxon>
        <taxon>Bacillati</taxon>
        <taxon>Bacillota</taxon>
        <taxon>Clostridia</taxon>
        <taxon>Christensenellales</taxon>
        <taxon>Christensenellaceae</taxon>
        <taxon>Candidatus Borkfalkia</taxon>
    </lineage>
</organism>
<accession>A0A9D1ZVS6</accession>
<name>A0A9D1ZVS6_9FIRM</name>
<sequence>MRITVSVCNFKEYENDERGATFEADISEETFDKLLETLHSYLEDHPHYHCQLRNDLNEPVYLVLDIFEHNC</sequence>
<dbReference type="Proteomes" id="UP000886750">
    <property type="component" value="Unassembled WGS sequence"/>
</dbReference>
<dbReference type="EMBL" id="DXCQ01000020">
    <property type="protein sequence ID" value="HIY96373.1"/>
    <property type="molecule type" value="Genomic_DNA"/>
</dbReference>
<proteinExistence type="predicted"/>
<comment type="caution">
    <text evidence="1">The sequence shown here is derived from an EMBL/GenBank/DDBJ whole genome shotgun (WGS) entry which is preliminary data.</text>
</comment>
<evidence type="ECO:0000313" key="1">
    <source>
        <dbReference type="EMBL" id="HIY96373.1"/>
    </source>
</evidence>
<reference evidence="1" key="2">
    <citation type="submission" date="2021-04" db="EMBL/GenBank/DDBJ databases">
        <authorList>
            <person name="Gilroy R."/>
        </authorList>
    </citation>
    <scope>NUCLEOTIDE SEQUENCE</scope>
    <source>
        <strain evidence="1">1345</strain>
    </source>
</reference>
<reference evidence="1" key="1">
    <citation type="journal article" date="2021" name="PeerJ">
        <title>Extensive microbial diversity within the chicken gut microbiome revealed by metagenomics and culture.</title>
        <authorList>
            <person name="Gilroy R."/>
            <person name="Ravi A."/>
            <person name="Getino M."/>
            <person name="Pursley I."/>
            <person name="Horton D.L."/>
            <person name="Alikhan N.F."/>
            <person name="Baker D."/>
            <person name="Gharbi K."/>
            <person name="Hall N."/>
            <person name="Watson M."/>
            <person name="Adriaenssens E.M."/>
            <person name="Foster-Nyarko E."/>
            <person name="Jarju S."/>
            <person name="Secka A."/>
            <person name="Antonio M."/>
            <person name="Oren A."/>
            <person name="Chaudhuri R.R."/>
            <person name="La Ragione R."/>
            <person name="Hildebrand F."/>
            <person name="Pallen M.J."/>
        </authorList>
    </citation>
    <scope>NUCLEOTIDE SEQUENCE</scope>
    <source>
        <strain evidence="1">1345</strain>
    </source>
</reference>
<evidence type="ECO:0000313" key="2">
    <source>
        <dbReference type="Proteomes" id="UP000886750"/>
    </source>
</evidence>
<dbReference type="AlphaFoldDB" id="A0A9D1ZVS6"/>
<protein>
    <submittedName>
        <fullName evidence="1">Uncharacterized protein</fullName>
    </submittedName>
</protein>